<feature type="compositionally biased region" description="Basic residues" evidence="1">
    <location>
        <begin position="598"/>
        <end position="612"/>
    </location>
</feature>
<feature type="compositionally biased region" description="Pro residues" evidence="1">
    <location>
        <begin position="534"/>
        <end position="543"/>
    </location>
</feature>
<feature type="region of interest" description="Disordered" evidence="1">
    <location>
        <begin position="384"/>
        <end position="646"/>
    </location>
</feature>
<sequence>MSTQEVSTAQAKSEEVDQAKLALYKSEDVTAMNNTFKQIHHMARIKSHLSDDECNVAEKITRRTFLIMAEVMKIYIASGKATDEDKESNLNRLINYKEFTEEHDRIIKQDANRKIRNKERRERVKLAKQKAENKTEDGEEITSDQVKAKAPKKKKTPAPKKEKKPPVKKETVLMKRARDWWKSQQFEFLAACLHMGEVGEELEDLVMAKIDQAAPEDREDPHTCFTCGGVYAKTYSTDCCLSSVRFCERCMVLFTKQYMERNDVGRRDKNGVFSCYKCKAQFTFPSAQNSPSDAMDYTQMKNPFFALFWYNVLNDNKVGPMLTTQPEVIKDIAAWVIKTLEDELSPNSKLFLNQVSEFSTANKETISKCVLAKQDGKNIEEFLREEKDKKMKRSKRKVNPSEDKPKKGRGGKTKKASIDTDDLDELEDGKESCDKDMFEEDLADKEDDVNEQRDAEEEAKAKEDDESAKDDDNDDDSFIDDMEESIEDDLKRIREEVDYDEMTPSDFEDTHAEDGESGNLSVPEPEPEPEPEPKMPTPPPKPRLPIAVGGKLNDVVLKRKRVFSSDEDEELIPVPSPKRKRPVLSSDSDDDEFVEKPKVKKLTPAKKRRVPVKNHTLSDSEDDEPVVQTVKRSGKKSPPSSPGKTVLPAVAETIDMLLNLNKNSGAVVSEDDLPEVFDEF</sequence>
<feature type="compositionally biased region" description="Basic residues" evidence="1">
    <location>
        <begin position="406"/>
        <end position="415"/>
    </location>
</feature>
<evidence type="ECO:0000256" key="1">
    <source>
        <dbReference type="SAM" id="MobiDB-lite"/>
    </source>
</evidence>
<proteinExistence type="predicted"/>
<feature type="compositionally biased region" description="Basic and acidic residues" evidence="1">
    <location>
        <begin position="118"/>
        <end position="136"/>
    </location>
</feature>
<feature type="compositionally biased region" description="Basic residues" evidence="1">
    <location>
        <begin position="149"/>
        <end position="163"/>
    </location>
</feature>
<accession>A0AA48P920</accession>
<feature type="compositionally biased region" description="Acidic residues" evidence="1">
    <location>
        <begin position="419"/>
        <end position="428"/>
    </location>
</feature>
<name>A0AA48P920_9VIRU</name>
<organism evidence="2">
    <name type="scientific">Malaco herpesvirus 1</name>
    <dbReference type="NCBI Taxonomy" id="3031797"/>
    <lineage>
        <taxon>Viruses</taxon>
        <taxon>Duplodnaviria</taxon>
        <taxon>Heunggongvirae</taxon>
        <taxon>Peploviricota</taxon>
        <taxon>Herviviricetes</taxon>
        <taxon>Herpesvirales</taxon>
        <taxon>Malacoherpesviridae</taxon>
    </lineage>
</organism>
<feature type="compositionally biased region" description="Acidic residues" evidence="1">
    <location>
        <begin position="497"/>
        <end position="507"/>
    </location>
</feature>
<reference evidence="2" key="2">
    <citation type="submission" date="2023-01" db="EMBL/GenBank/DDBJ databases">
        <authorList>
            <person name="Rosani U."/>
            <person name="Delmont T.O."/>
            <person name="Gaia M."/>
            <person name="Krupovic M."/>
        </authorList>
    </citation>
    <scope>NUCLEOTIDE SEQUENCE</scope>
    <source>
        <strain evidence="2">MalacoHV1/China/2018</strain>
    </source>
</reference>
<feature type="compositionally biased region" description="Acidic residues" evidence="1">
    <location>
        <begin position="437"/>
        <end position="449"/>
    </location>
</feature>
<feature type="compositionally biased region" description="Basic and acidic residues" evidence="1">
    <location>
        <begin position="450"/>
        <end position="463"/>
    </location>
</feature>
<dbReference type="EMBL" id="BK063091">
    <property type="protein sequence ID" value="DBA11724.1"/>
    <property type="molecule type" value="Genomic_DNA"/>
</dbReference>
<reference evidence="2" key="1">
    <citation type="journal article" date="2023" name="Front. Mar. Sci.">
        <title>Tracing the invertebrate herpesviruses in the global sequence datasets.</title>
        <authorList>
            <person name="Rosani U."/>
            <person name="Gaia M."/>
            <person name="Delmont T.O."/>
            <person name="Krupovic M."/>
        </authorList>
    </citation>
    <scope>NUCLEOTIDE SEQUENCE</scope>
    <source>
        <strain evidence="2">MalacoHV1/China/2018</strain>
    </source>
</reference>
<protein>
    <submittedName>
        <fullName evidence="2">ORF23</fullName>
    </submittedName>
</protein>
<feature type="compositionally biased region" description="Acidic residues" evidence="1">
    <location>
        <begin position="464"/>
        <end position="487"/>
    </location>
</feature>
<evidence type="ECO:0000313" key="2">
    <source>
        <dbReference type="EMBL" id="DBA11724.1"/>
    </source>
</evidence>
<feature type="region of interest" description="Disordered" evidence="1">
    <location>
        <begin position="118"/>
        <end position="167"/>
    </location>
</feature>